<dbReference type="GO" id="GO:0016491">
    <property type="term" value="F:oxidoreductase activity"/>
    <property type="evidence" value="ECO:0007669"/>
    <property type="project" value="UniProtKB-KW"/>
</dbReference>
<evidence type="ECO:0000313" key="6">
    <source>
        <dbReference type="EMBL" id="QGV77061.1"/>
    </source>
</evidence>
<feature type="domain" description="Amine oxidase" evidence="5">
    <location>
        <begin position="18"/>
        <end position="424"/>
    </location>
</feature>
<feature type="region of interest" description="Disordered" evidence="4">
    <location>
        <begin position="95"/>
        <end position="121"/>
    </location>
</feature>
<dbReference type="RefSeq" id="WP_156690884.1">
    <property type="nucleotide sequence ID" value="NZ_CP034279.1"/>
</dbReference>
<dbReference type="KEGG" id="sfic:EIZ62_01420"/>
<dbReference type="SUPFAM" id="SSF51905">
    <property type="entry name" value="FAD/NAD(P)-binding domain"/>
    <property type="match status" value="1"/>
</dbReference>
<dbReference type="Gene3D" id="3.50.50.60">
    <property type="entry name" value="FAD/NAD(P)-binding domain"/>
    <property type="match status" value="1"/>
</dbReference>
<dbReference type="AlphaFoldDB" id="A0A6I6F2Q7"/>
<dbReference type="Proteomes" id="UP000422572">
    <property type="component" value="Chromosome"/>
</dbReference>
<evidence type="ECO:0000256" key="1">
    <source>
        <dbReference type="ARBA" id="ARBA00001974"/>
    </source>
</evidence>
<comment type="cofactor">
    <cofactor evidence="1">
        <name>FAD</name>
        <dbReference type="ChEBI" id="CHEBI:57692"/>
    </cofactor>
</comment>
<organism evidence="6 7">
    <name type="scientific">Streptomyces ficellus</name>
    <dbReference type="NCBI Taxonomy" id="1977088"/>
    <lineage>
        <taxon>Bacteria</taxon>
        <taxon>Bacillati</taxon>
        <taxon>Actinomycetota</taxon>
        <taxon>Actinomycetes</taxon>
        <taxon>Kitasatosporales</taxon>
        <taxon>Streptomycetaceae</taxon>
        <taxon>Streptomyces</taxon>
    </lineage>
</organism>
<keyword evidence="2" id="KW-0560">Oxidoreductase</keyword>
<evidence type="ECO:0000256" key="2">
    <source>
        <dbReference type="ARBA" id="ARBA00023002"/>
    </source>
</evidence>
<name>A0A6I6F2Q7_9ACTN</name>
<evidence type="ECO:0000256" key="4">
    <source>
        <dbReference type="SAM" id="MobiDB-lite"/>
    </source>
</evidence>
<feature type="compositionally biased region" description="Low complexity" evidence="4">
    <location>
        <begin position="97"/>
        <end position="111"/>
    </location>
</feature>
<proteinExistence type="predicted"/>
<dbReference type="Pfam" id="PF01593">
    <property type="entry name" value="Amino_oxidase"/>
    <property type="match status" value="1"/>
</dbReference>
<dbReference type="PRINTS" id="PR00757">
    <property type="entry name" value="AMINEOXDASEF"/>
</dbReference>
<dbReference type="InterPro" id="IPR002937">
    <property type="entry name" value="Amino_oxidase"/>
</dbReference>
<feature type="binding site" evidence="3">
    <location>
        <begin position="37"/>
        <end position="38"/>
    </location>
    <ligand>
        <name>FAD</name>
        <dbReference type="ChEBI" id="CHEBI:57692"/>
    </ligand>
</feature>
<accession>A0A6I6F2Q7</accession>
<reference evidence="6 7" key="1">
    <citation type="submission" date="2018-12" db="EMBL/GenBank/DDBJ databases">
        <title>Complete genome sequence of Streptomyces ficellus NRRL8067, the producer of ficellomycin, feldamycin and nojirimycin.</title>
        <authorList>
            <person name="Zhang H."/>
            <person name="Yue R."/>
            <person name="Liu Y."/>
            <person name="Li M."/>
            <person name="Mu H."/>
            <person name="Zhang J."/>
        </authorList>
    </citation>
    <scope>NUCLEOTIDE SEQUENCE [LARGE SCALE GENOMIC DNA]</scope>
    <source>
        <strain evidence="6 7">NRRL 8067</strain>
    </source>
</reference>
<dbReference type="PANTHER" id="PTHR42841">
    <property type="entry name" value="AMINE OXIDASE"/>
    <property type="match status" value="1"/>
</dbReference>
<dbReference type="OrthoDB" id="9767561at2"/>
<evidence type="ECO:0000259" key="5">
    <source>
        <dbReference type="Pfam" id="PF01593"/>
    </source>
</evidence>
<sequence>MSASPAPTDVLVVGAGAAGLACARDLLAQGVGVRLLEASDEVGGRMRTDRVEGFVVDRGFQVFNTSYPQVRHRLALRDLRLRPFTPGVLIHTDSQAGTDSHCGTGSHTGSGRLRFTDPTRRPRTLPDLLPGRLAGPRDLMALGLLSARDMLAPPRLLKRTADLTTRTALADAGISDALVERFFRPFLSGVFLEDELETSARVFHLVWRSMLRGTLCLPAEGIGAVPRALAAALPAGTVRLDTPVDRLTDDGVLTADGQEVPARAVVVATGPRQTATLLPGVSLPAYRVVTTYYHVTERSPIGEPTLLVDTRRRFLNTCALSDVTPTVAPPGHALVATSVLGHDTEGRESEVRAALSDAYGTDTGPWDLLTTRTVEDALPAMRPPQQLSRTTRVTPGRYVCGDHRATGSVQGALASGARAAREVLRDLGR</sequence>
<keyword evidence="7" id="KW-1185">Reference proteome</keyword>
<dbReference type="EMBL" id="CP034279">
    <property type="protein sequence ID" value="QGV77061.1"/>
    <property type="molecule type" value="Genomic_DNA"/>
</dbReference>
<evidence type="ECO:0000313" key="7">
    <source>
        <dbReference type="Proteomes" id="UP000422572"/>
    </source>
</evidence>
<dbReference type="InterPro" id="IPR001613">
    <property type="entry name" value="Flavin_amine_oxidase"/>
</dbReference>
<protein>
    <submittedName>
        <fullName evidence="6">FAD-dependent oxidoreductase</fullName>
    </submittedName>
</protein>
<evidence type="ECO:0000256" key="3">
    <source>
        <dbReference type="PIRSR" id="PIRSR601613-1"/>
    </source>
</evidence>
<gene>
    <name evidence="6" type="ORF">EIZ62_01420</name>
</gene>
<dbReference type="InterPro" id="IPR036188">
    <property type="entry name" value="FAD/NAD-bd_sf"/>
</dbReference>